<accession>A0A6J5KZR9</accession>
<dbReference type="EMBL" id="LR796205">
    <property type="protein sequence ID" value="CAB4126822.1"/>
    <property type="molecule type" value="Genomic_DNA"/>
</dbReference>
<name>A0A6J5KZR9_9CAUD</name>
<evidence type="ECO:0000313" key="1">
    <source>
        <dbReference type="EMBL" id="CAB4126822.1"/>
    </source>
</evidence>
<reference evidence="1" key="1">
    <citation type="submission" date="2020-04" db="EMBL/GenBank/DDBJ databases">
        <authorList>
            <person name="Chiriac C."/>
            <person name="Salcher M."/>
            <person name="Ghai R."/>
            <person name="Kavagutti S V."/>
        </authorList>
    </citation>
    <scope>NUCLEOTIDE SEQUENCE</scope>
</reference>
<proteinExistence type="predicted"/>
<organism evidence="1">
    <name type="scientific">uncultured Caudovirales phage</name>
    <dbReference type="NCBI Taxonomy" id="2100421"/>
    <lineage>
        <taxon>Viruses</taxon>
        <taxon>Duplodnaviria</taxon>
        <taxon>Heunggongvirae</taxon>
        <taxon>Uroviricota</taxon>
        <taxon>Caudoviricetes</taxon>
        <taxon>Peduoviridae</taxon>
        <taxon>Maltschvirus</taxon>
        <taxon>Maltschvirus maltsch</taxon>
    </lineage>
</organism>
<sequence length="65" mass="7030">MIDAMKEKWAIIAYVALACSLFMLVLGLSGCTYTNKHEIIVGSKDQVRDSLKADPEVTSKAKVGA</sequence>
<protein>
    <submittedName>
        <fullName evidence="1">Uncharacterized protein</fullName>
    </submittedName>
</protein>
<gene>
    <name evidence="1" type="ORF">UFOVP80_60</name>
</gene>
<dbReference type="PROSITE" id="PS51257">
    <property type="entry name" value="PROKAR_LIPOPROTEIN"/>
    <property type="match status" value="1"/>
</dbReference>